<reference evidence="2" key="1">
    <citation type="submission" date="2018-01" db="EMBL/GenBank/DDBJ databases">
        <title>An insight into the sialome of Amazonian anophelines.</title>
        <authorList>
            <person name="Ribeiro J.M."/>
            <person name="Scarpassa V."/>
            <person name="Calvo E."/>
        </authorList>
    </citation>
    <scope>NUCLEOTIDE SEQUENCE</scope>
</reference>
<name>A0A2M4DRP4_ANODA</name>
<protein>
    <submittedName>
        <fullName evidence="2">Putative secreted protein</fullName>
    </submittedName>
</protein>
<evidence type="ECO:0000313" key="2">
    <source>
        <dbReference type="EMBL" id="MBW80227.1"/>
    </source>
</evidence>
<feature type="chain" id="PRO_5014954276" evidence="1">
    <location>
        <begin position="20"/>
        <end position="107"/>
    </location>
</feature>
<proteinExistence type="predicted"/>
<sequence length="107" mass="12004">MFVFLMCLLNSFYPHSTDGSKTRDRYGIISTIRATELVEGKITGRNSSASLCFVISRILCPLRLPQNTQGVLLFTTGNHYRHRGAVCRSNCCRSSVAVVFADWIAVW</sequence>
<dbReference type="AlphaFoldDB" id="A0A2M4DRP4"/>
<accession>A0A2M4DRP4</accession>
<organism evidence="2">
    <name type="scientific">Anopheles darlingi</name>
    <name type="common">Mosquito</name>
    <dbReference type="NCBI Taxonomy" id="43151"/>
    <lineage>
        <taxon>Eukaryota</taxon>
        <taxon>Metazoa</taxon>
        <taxon>Ecdysozoa</taxon>
        <taxon>Arthropoda</taxon>
        <taxon>Hexapoda</taxon>
        <taxon>Insecta</taxon>
        <taxon>Pterygota</taxon>
        <taxon>Neoptera</taxon>
        <taxon>Endopterygota</taxon>
        <taxon>Diptera</taxon>
        <taxon>Nematocera</taxon>
        <taxon>Culicoidea</taxon>
        <taxon>Culicidae</taxon>
        <taxon>Anophelinae</taxon>
        <taxon>Anopheles</taxon>
    </lineage>
</organism>
<feature type="signal peptide" evidence="1">
    <location>
        <begin position="1"/>
        <end position="19"/>
    </location>
</feature>
<evidence type="ECO:0000256" key="1">
    <source>
        <dbReference type="SAM" id="SignalP"/>
    </source>
</evidence>
<keyword evidence="1" id="KW-0732">Signal</keyword>
<dbReference type="EMBL" id="GGFL01016049">
    <property type="protein sequence ID" value="MBW80227.1"/>
    <property type="molecule type" value="Transcribed_RNA"/>
</dbReference>